<name>A0ABX0LJV9_9BURK</name>
<keyword evidence="3" id="KW-1185">Reference proteome</keyword>
<organism evidence="2 3">
    <name type="scientific">Massilia rubra</name>
    <dbReference type="NCBI Taxonomy" id="2607910"/>
    <lineage>
        <taxon>Bacteria</taxon>
        <taxon>Pseudomonadati</taxon>
        <taxon>Pseudomonadota</taxon>
        <taxon>Betaproteobacteria</taxon>
        <taxon>Burkholderiales</taxon>
        <taxon>Oxalobacteraceae</taxon>
        <taxon>Telluria group</taxon>
        <taxon>Massilia</taxon>
    </lineage>
</organism>
<evidence type="ECO:0000256" key="1">
    <source>
        <dbReference type="SAM" id="SignalP"/>
    </source>
</evidence>
<protein>
    <recommendedName>
        <fullName evidence="4">Secreted protein</fullName>
    </recommendedName>
</protein>
<comment type="caution">
    <text evidence="2">The sequence shown here is derived from an EMBL/GenBank/DDBJ whole genome shotgun (WGS) entry which is preliminary data.</text>
</comment>
<evidence type="ECO:0000313" key="2">
    <source>
        <dbReference type="EMBL" id="NHZ32242.1"/>
    </source>
</evidence>
<dbReference type="RefSeq" id="WP_167220886.1">
    <property type="nucleotide sequence ID" value="NZ_VUYU01000001.1"/>
</dbReference>
<dbReference type="EMBL" id="VUYU01000001">
    <property type="protein sequence ID" value="NHZ32242.1"/>
    <property type="molecule type" value="Genomic_DNA"/>
</dbReference>
<dbReference type="Proteomes" id="UP000785613">
    <property type="component" value="Unassembled WGS sequence"/>
</dbReference>
<feature type="chain" id="PRO_5046324913" description="Secreted protein" evidence="1">
    <location>
        <begin position="22"/>
        <end position="135"/>
    </location>
</feature>
<accession>A0ABX0LJV9</accession>
<gene>
    <name evidence="2" type="ORF">F0185_01365</name>
</gene>
<proteinExistence type="predicted"/>
<evidence type="ECO:0000313" key="3">
    <source>
        <dbReference type="Proteomes" id="UP000785613"/>
    </source>
</evidence>
<feature type="signal peptide" evidence="1">
    <location>
        <begin position="1"/>
        <end position="21"/>
    </location>
</feature>
<sequence length="135" mass="14623">MALSRIFPSLALACGAASVQAASFDCVTPEFPDKSVSIQAARRVDDQVRAWEKCYAQFRARQWSIDAARQNDEVAAGVERWVTLARTPGAAGGANAASARARGADAPARVARGKRDNQVMRFVEQVPVEYAVELR</sequence>
<reference evidence="2 3" key="1">
    <citation type="submission" date="2019-09" db="EMBL/GenBank/DDBJ databases">
        <title>Taxonomy of Antarctic Massilia spp.: description of Massilia rubra sp. nov., Massilia aquatica sp. nov., Massilia mucilaginosa sp. nov., Massilia frigida sp. nov. isolated from streams, lakes and regoliths.</title>
        <authorList>
            <person name="Holochova P."/>
            <person name="Sedlacek I."/>
            <person name="Kralova S."/>
            <person name="Maslanova I."/>
            <person name="Busse H.-J."/>
            <person name="Stankova E."/>
            <person name="Vrbovska V."/>
            <person name="Kovarovic V."/>
            <person name="Bartak M."/>
            <person name="Svec P."/>
            <person name="Pantucek R."/>
        </authorList>
    </citation>
    <scope>NUCLEOTIDE SEQUENCE [LARGE SCALE GENOMIC DNA]</scope>
    <source>
        <strain evidence="2 3">CCM 8692</strain>
    </source>
</reference>
<keyword evidence="1" id="KW-0732">Signal</keyword>
<evidence type="ECO:0008006" key="4">
    <source>
        <dbReference type="Google" id="ProtNLM"/>
    </source>
</evidence>